<evidence type="ECO:0000256" key="8">
    <source>
        <dbReference type="ARBA" id="ARBA00022840"/>
    </source>
</evidence>
<dbReference type="EC" id="6.1.1.6" evidence="13"/>
<comment type="subcellular location">
    <subcellularLocation>
        <location evidence="1 13">Cytoplasm</location>
    </subcellularLocation>
</comment>
<accession>A0A317YQC1</accession>
<feature type="binding site" evidence="13">
    <location>
        <position position="413"/>
    </location>
    <ligand>
        <name>Mg(2+)</name>
        <dbReference type="ChEBI" id="CHEBI:18420"/>
        <label>2</label>
    </ligand>
</feature>
<dbReference type="GO" id="GO:0000049">
    <property type="term" value="F:tRNA binding"/>
    <property type="evidence" value="ECO:0007669"/>
    <property type="project" value="TreeGrafter"/>
</dbReference>
<evidence type="ECO:0000256" key="13">
    <source>
        <dbReference type="HAMAP-Rule" id="MF_00252"/>
    </source>
</evidence>
<organism evidence="16 17">
    <name type="scientific">Staphylococcus pseudintermedius</name>
    <dbReference type="NCBI Taxonomy" id="283734"/>
    <lineage>
        <taxon>Bacteria</taxon>
        <taxon>Bacillati</taxon>
        <taxon>Bacillota</taxon>
        <taxon>Bacilli</taxon>
        <taxon>Bacillales</taxon>
        <taxon>Staphylococcaceae</taxon>
        <taxon>Staphylococcus</taxon>
        <taxon>Staphylococcus intermedius group</taxon>
    </lineage>
</organism>
<evidence type="ECO:0000256" key="14">
    <source>
        <dbReference type="RuleBase" id="RU000336"/>
    </source>
</evidence>
<protein>
    <recommendedName>
        <fullName evidence="13">Lysine--tRNA ligase</fullName>
        <ecNumber evidence="13">6.1.1.6</ecNumber>
    </recommendedName>
    <alternativeName>
        <fullName evidence="13">Lysyl-tRNA synthetase</fullName>
        <shortName evidence="13">LysRS</shortName>
    </alternativeName>
</protein>
<dbReference type="RefSeq" id="WP_014614787.1">
    <property type="nucleotide sequence ID" value="NZ_BAAFHP010000020.1"/>
</dbReference>
<dbReference type="NCBIfam" id="NF001756">
    <property type="entry name" value="PRK00484.1"/>
    <property type="match status" value="1"/>
</dbReference>
<dbReference type="InterPro" id="IPR012340">
    <property type="entry name" value="NA-bd_OB-fold"/>
</dbReference>
<evidence type="ECO:0000259" key="15">
    <source>
        <dbReference type="PROSITE" id="PS50862"/>
    </source>
</evidence>
<feature type="binding site" evidence="13">
    <location>
        <position position="406"/>
    </location>
    <ligand>
        <name>Mg(2+)</name>
        <dbReference type="ChEBI" id="CHEBI:18420"/>
        <label>1</label>
    </ligand>
</feature>
<evidence type="ECO:0000256" key="7">
    <source>
        <dbReference type="ARBA" id="ARBA00022741"/>
    </source>
</evidence>
<dbReference type="GO" id="GO:0006430">
    <property type="term" value="P:lysyl-tRNA aminoacylation"/>
    <property type="evidence" value="ECO:0007669"/>
    <property type="project" value="UniProtKB-UniRule"/>
</dbReference>
<dbReference type="GO" id="GO:0016740">
    <property type="term" value="F:transferase activity"/>
    <property type="evidence" value="ECO:0007669"/>
    <property type="project" value="UniProtKB-ARBA"/>
</dbReference>
<dbReference type="Pfam" id="PF00152">
    <property type="entry name" value="tRNA-synt_2"/>
    <property type="match status" value="1"/>
</dbReference>
<dbReference type="CDD" id="cd04322">
    <property type="entry name" value="LysRS_N"/>
    <property type="match status" value="1"/>
</dbReference>
<evidence type="ECO:0000256" key="4">
    <source>
        <dbReference type="ARBA" id="ARBA00022490"/>
    </source>
</evidence>
<comment type="cofactor">
    <cofactor evidence="13 14">
        <name>Mg(2+)</name>
        <dbReference type="ChEBI" id="CHEBI:18420"/>
    </cofactor>
    <text evidence="13 14">Binds 3 Mg(2+) ions per subunit.</text>
</comment>
<dbReference type="EMBL" id="QEIT01000032">
    <property type="protein sequence ID" value="PWZ74820.1"/>
    <property type="molecule type" value="Genomic_DNA"/>
</dbReference>
<evidence type="ECO:0000256" key="1">
    <source>
        <dbReference type="ARBA" id="ARBA00004496"/>
    </source>
</evidence>
<dbReference type="GO" id="GO:0000287">
    <property type="term" value="F:magnesium ion binding"/>
    <property type="evidence" value="ECO:0007669"/>
    <property type="project" value="UniProtKB-UniRule"/>
</dbReference>
<evidence type="ECO:0000256" key="6">
    <source>
        <dbReference type="ARBA" id="ARBA00022723"/>
    </source>
</evidence>
<comment type="catalytic activity">
    <reaction evidence="12 13 14">
        <text>tRNA(Lys) + L-lysine + ATP = L-lysyl-tRNA(Lys) + AMP + diphosphate</text>
        <dbReference type="Rhea" id="RHEA:20792"/>
        <dbReference type="Rhea" id="RHEA-COMP:9696"/>
        <dbReference type="Rhea" id="RHEA-COMP:9697"/>
        <dbReference type="ChEBI" id="CHEBI:30616"/>
        <dbReference type="ChEBI" id="CHEBI:32551"/>
        <dbReference type="ChEBI" id="CHEBI:33019"/>
        <dbReference type="ChEBI" id="CHEBI:78442"/>
        <dbReference type="ChEBI" id="CHEBI:78529"/>
        <dbReference type="ChEBI" id="CHEBI:456215"/>
        <dbReference type="EC" id="6.1.1.6"/>
    </reaction>
</comment>
<evidence type="ECO:0000313" key="16">
    <source>
        <dbReference type="EMBL" id="PWZ74820.1"/>
    </source>
</evidence>
<evidence type="ECO:0000256" key="9">
    <source>
        <dbReference type="ARBA" id="ARBA00022842"/>
    </source>
</evidence>
<keyword evidence="11 13" id="KW-0030">Aminoacyl-tRNA synthetase</keyword>
<dbReference type="InterPro" id="IPR034762">
    <property type="entry name" value="Lys-tRNA-ligase_II_bac/euk"/>
</dbReference>
<dbReference type="CDD" id="cd00775">
    <property type="entry name" value="LysRS_core"/>
    <property type="match status" value="1"/>
</dbReference>
<comment type="similarity">
    <text evidence="2 13">Belongs to the class-II aminoacyl-tRNA synthetase family.</text>
</comment>
<dbReference type="AlphaFoldDB" id="A0A317YQC1"/>
<keyword evidence="10 13" id="KW-0648">Protein biosynthesis</keyword>
<reference evidence="16 17" key="1">
    <citation type="journal article" date="2018" name="Vet. Microbiol.">
        <title>Clonal diversity and geographic distribution of methicillin-resistant Staphylococcus pseudintermedius from Australian animals: Discovery of novel sequence types.</title>
        <authorList>
            <person name="Worthing K.A."/>
            <person name="Abraham S."/>
            <person name="Coombs G.W."/>
            <person name="Pang S."/>
            <person name="Saputra S."/>
            <person name="Jordan D."/>
            <person name="Trott D.J."/>
            <person name="Norris J.M."/>
        </authorList>
    </citation>
    <scope>NUCLEOTIDE SEQUENCE [LARGE SCALE GENOMIC DNA]</scope>
    <source>
        <strain evidence="16 17">ST525 1</strain>
    </source>
</reference>
<dbReference type="InterPro" id="IPR018149">
    <property type="entry name" value="Lys-tRNA-synth_II_C"/>
</dbReference>
<dbReference type="PRINTS" id="PR00982">
    <property type="entry name" value="TRNASYNTHLYS"/>
</dbReference>
<dbReference type="InterPro" id="IPR004365">
    <property type="entry name" value="NA-bd_OB_tRNA"/>
</dbReference>
<dbReference type="FunFam" id="2.40.50.140:FF:000024">
    <property type="entry name" value="Lysine--tRNA ligase"/>
    <property type="match status" value="1"/>
</dbReference>
<evidence type="ECO:0000256" key="5">
    <source>
        <dbReference type="ARBA" id="ARBA00022598"/>
    </source>
</evidence>
<keyword evidence="6 13" id="KW-0479">Metal-binding</keyword>
<dbReference type="InterPro" id="IPR045864">
    <property type="entry name" value="aa-tRNA-synth_II/BPL/LPL"/>
</dbReference>
<keyword evidence="7 13" id="KW-0547">Nucleotide-binding</keyword>
<proteinExistence type="inferred from homology"/>
<sequence>MTEELNDQMQVRRQKLQELRDLGIDPFGEKFERTGTAETLKAQWDQYAKEELAEKETESHTVIAGRIMTKRGKGKAGFAHIQDLSGQIQIYVRKDQVGDAQFGIWNTADLGDIVGVEGIMFKTNTGELSVKAKSFKLLSKALRPLPDKHHGLQDIEQRYRQRYLDLITNEESTQTFINRSRILQEMRNYLNEKGFLEVETPMMHQIAGGAAAKPFVTHHNALDATLYMRIAIELHLKRLIVGGLEKVYEIGRVFRNEGVSTRHNPEFTMIELYEAYADYKDIMSLTEELVAHIARRVLGTTSVQYGDETINLEPQWRRLHMVDAVKEATGVDFYEVKSDKEAHELAKAHGIEVDDNMKYGHILNEFFEQKVEETLIQPTFIYGHPIEISPLAKKNPEDPRFTDRFELFIVGREHANAFTELNDPIDQRQRFEAQLVEKEQGNDEAHEMDEDFIEALEYGMPPTGGLGIGIDRLVMLLTNSPSIRDVLLFPYMRQK</sequence>
<keyword evidence="9 13" id="KW-0460">Magnesium</keyword>
<dbReference type="GO" id="GO:0005829">
    <property type="term" value="C:cytosol"/>
    <property type="evidence" value="ECO:0007669"/>
    <property type="project" value="TreeGrafter"/>
</dbReference>
<comment type="caution">
    <text evidence="16">The sequence shown here is derived from an EMBL/GenBank/DDBJ whole genome shotgun (WGS) entry which is preliminary data.</text>
</comment>
<dbReference type="GO" id="GO:0140096">
    <property type="term" value="F:catalytic activity, acting on a protein"/>
    <property type="evidence" value="ECO:0007669"/>
    <property type="project" value="UniProtKB-ARBA"/>
</dbReference>
<keyword evidence="8 13" id="KW-0067">ATP-binding</keyword>
<dbReference type="PANTHER" id="PTHR42918:SF15">
    <property type="entry name" value="LYSINE--TRNA LIGASE, CHLOROPLASTIC_MITOCHONDRIAL"/>
    <property type="match status" value="1"/>
</dbReference>
<dbReference type="SUPFAM" id="SSF55681">
    <property type="entry name" value="Class II aaRS and biotin synthetases"/>
    <property type="match status" value="1"/>
</dbReference>
<dbReference type="PIRSF" id="PIRSF039101">
    <property type="entry name" value="LysRS2"/>
    <property type="match status" value="1"/>
</dbReference>
<dbReference type="FunFam" id="3.30.930.10:FF:000001">
    <property type="entry name" value="Lysine--tRNA ligase"/>
    <property type="match status" value="1"/>
</dbReference>
<keyword evidence="4 13" id="KW-0963">Cytoplasm</keyword>
<name>A0A317YQC1_STAPS</name>
<feature type="binding site" evidence="13">
    <location>
        <position position="413"/>
    </location>
    <ligand>
        <name>Mg(2+)</name>
        <dbReference type="ChEBI" id="CHEBI:18420"/>
        <label>1</label>
    </ligand>
</feature>
<evidence type="ECO:0000256" key="10">
    <source>
        <dbReference type="ARBA" id="ARBA00022917"/>
    </source>
</evidence>
<keyword evidence="5 13" id="KW-0436">Ligase</keyword>
<dbReference type="GO" id="GO:0005524">
    <property type="term" value="F:ATP binding"/>
    <property type="evidence" value="ECO:0007669"/>
    <property type="project" value="UniProtKB-UniRule"/>
</dbReference>
<gene>
    <name evidence="13 16" type="primary">lysS</name>
    <name evidence="16" type="ORF">DD902_07060</name>
</gene>
<evidence type="ECO:0000256" key="11">
    <source>
        <dbReference type="ARBA" id="ARBA00023146"/>
    </source>
</evidence>
<feature type="domain" description="Aminoacyl-transfer RNA synthetases class-II family profile" evidence="15">
    <location>
        <begin position="179"/>
        <end position="490"/>
    </location>
</feature>
<evidence type="ECO:0000256" key="12">
    <source>
        <dbReference type="ARBA" id="ARBA00048573"/>
    </source>
</evidence>
<dbReference type="HAMAP" id="MF_00252">
    <property type="entry name" value="Lys_tRNA_synth_class2"/>
    <property type="match status" value="1"/>
</dbReference>
<dbReference type="Proteomes" id="UP000246800">
    <property type="component" value="Unassembled WGS sequence"/>
</dbReference>
<dbReference type="GO" id="GO:0004824">
    <property type="term" value="F:lysine-tRNA ligase activity"/>
    <property type="evidence" value="ECO:0007669"/>
    <property type="project" value="UniProtKB-UniRule"/>
</dbReference>
<evidence type="ECO:0000256" key="3">
    <source>
        <dbReference type="ARBA" id="ARBA00011738"/>
    </source>
</evidence>
<dbReference type="InterPro" id="IPR004364">
    <property type="entry name" value="Aa-tRNA-synt_II"/>
</dbReference>
<evidence type="ECO:0000313" key="17">
    <source>
        <dbReference type="Proteomes" id="UP000246800"/>
    </source>
</evidence>
<dbReference type="Gene3D" id="3.30.930.10">
    <property type="entry name" value="Bira Bifunctional Protein, Domain 2"/>
    <property type="match status" value="1"/>
</dbReference>
<dbReference type="SUPFAM" id="SSF50249">
    <property type="entry name" value="Nucleic acid-binding proteins"/>
    <property type="match status" value="1"/>
</dbReference>
<dbReference type="Pfam" id="PF01336">
    <property type="entry name" value="tRNA_anti-codon"/>
    <property type="match status" value="1"/>
</dbReference>
<dbReference type="PANTHER" id="PTHR42918">
    <property type="entry name" value="LYSYL-TRNA SYNTHETASE"/>
    <property type="match status" value="1"/>
</dbReference>
<dbReference type="NCBIfam" id="TIGR00499">
    <property type="entry name" value="lysS_bact"/>
    <property type="match status" value="1"/>
</dbReference>
<dbReference type="InterPro" id="IPR006195">
    <property type="entry name" value="aa-tRNA-synth_II"/>
</dbReference>
<dbReference type="PROSITE" id="PS50862">
    <property type="entry name" value="AA_TRNA_LIGASE_II"/>
    <property type="match status" value="1"/>
</dbReference>
<evidence type="ECO:0000256" key="2">
    <source>
        <dbReference type="ARBA" id="ARBA00008226"/>
    </source>
</evidence>
<comment type="subunit">
    <text evidence="3 13">Homodimer.</text>
</comment>
<dbReference type="InterPro" id="IPR002313">
    <property type="entry name" value="Lys-tRNA-ligase_II"/>
</dbReference>
<dbReference type="InterPro" id="IPR044136">
    <property type="entry name" value="Lys-tRNA-ligase_II_N"/>
</dbReference>
<dbReference type="Gene3D" id="2.40.50.140">
    <property type="entry name" value="Nucleic acid-binding proteins"/>
    <property type="match status" value="1"/>
</dbReference>